<comment type="caution">
    <text evidence="1">The sequence shown here is derived from an EMBL/GenBank/DDBJ whole genome shotgun (WGS) entry which is preliminary data.</text>
</comment>
<keyword evidence="2" id="KW-1185">Reference proteome</keyword>
<dbReference type="AlphaFoldDB" id="A0A9W6SKG0"/>
<organism evidence="1 2">
    <name type="scientific">Actinorhabdospora filicis</name>
    <dbReference type="NCBI Taxonomy" id="1785913"/>
    <lineage>
        <taxon>Bacteria</taxon>
        <taxon>Bacillati</taxon>
        <taxon>Actinomycetota</taxon>
        <taxon>Actinomycetes</taxon>
        <taxon>Micromonosporales</taxon>
        <taxon>Micromonosporaceae</taxon>
        <taxon>Actinorhabdospora</taxon>
    </lineage>
</organism>
<gene>
    <name evidence="1" type="ORF">Afil01_21630</name>
</gene>
<protein>
    <submittedName>
        <fullName evidence="1">Uncharacterized protein</fullName>
    </submittedName>
</protein>
<dbReference type="Proteomes" id="UP001165079">
    <property type="component" value="Unassembled WGS sequence"/>
</dbReference>
<accession>A0A9W6SKG0</accession>
<name>A0A9W6SKG0_9ACTN</name>
<dbReference type="EMBL" id="BSTX01000001">
    <property type="protein sequence ID" value="GLZ77356.1"/>
    <property type="molecule type" value="Genomic_DNA"/>
</dbReference>
<reference evidence="1" key="1">
    <citation type="submission" date="2023-03" db="EMBL/GenBank/DDBJ databases">
        <title>Actinorhabdospora filicis NBRC 111898.</title>
        <authorList>
            <person name="Ichikawa N."/>
            <person name="Sato H."/>
            <person name="Tonouchi N."/>
        </authorList>
    </citation>
    <scope>NUCLEOTIDE SEQUENCE</scope>
    <source>
        <strain evidence="1">NBRC 111898</strain>
    </source>
</reference>
<evidence type="ECO:0000313" key="1">
    <source>
        <dbReference type="EMBL" id="GLZ77356.1"/>
    </source>
</evidence>
<sequence length="81" mass="8774">MVATRCGEEVPAAHAMRATEPWAAVRRVVLSWAVKVLDMSVSPVRCRSFSLMRELSTTARTPACPRADTAADTADMEKGPV</sequence>
<evidence type="ECO:0000313" key="2">
    <source>
        <dbReference type="Proteomes" id="UP001165079"/>
    </source>
</evidence>
<proteinExistence type="predicted"/>